<dbReference type="Pfam" id="PF02518">
    <property type="entry name" value="HATPase_c"/>
    <property type="match status" value="1"/>
</dbReference>
<feature type="domain" description="PAS" evidence="8">
    <location>
        <begin position="531"/>
        <end position="581"/>
    </location>
</feature>
<evidence type="ECO:0000259" key="9">
    <source>
        <dbReference type="PROSITE" id="PS50113"/>
    </source>
</evidence>
<feature type="domain" description="PAC" evidence="9">
    <location>
        <begin position="611"/>
        <end position="665"/>
    </location>
</feature>
<dbReference type="SUPFAM" id="SSF47384">
    <property type="entry name" value="Homodimeric domain of signal transducing histidine kinase"/>
    <property type="match status" value="1"/>
</dbReference>
<reference evidence="10" key="1">
    <citation type="submission" date="2016-10" db="EMBL/GenBank/DDBJ databases">
        <title>Sequence of Gallionella enrichment culture.</title>
        <authorList>
            <person name="Poehlein A."/>
            <person name="Muehling M."/>
            <person name="Daniel R."/>
        </authorList>
    </citation>
    <scope>NUCLEOTIDE SEQUENCE</scope>
</reference>
<dbReference type="InterPro" id="IPR050351">
    <property type="entry name" value="BphY/WalK/GraS-like"/>
</dbReference>
<dbReference type="EMBL" id="MLJW01000083">
    <property type="protein sequence ID" value="OIR01520.1"/>
    <property type="molecule type" value="Genomic_DNA"/>
</dbReference>
<dbReference type="PROSITE" id="PS50112">
    <property type="entry name" value="PAS"/>
    <property type="match status" value="1"/>
</dbReference>
<dbReference type="Pfam" id="PF08448">
    <property type="entry name" value="PAS_4"/>
    <property type="match status" value="1"/>
</dbReference>
<dbReference type="CDD" id="cd00082">
    <property type="entry name" value="HisKA"/>
    <property type="match status" value="1"/>
</dbReference>
<evidence type="ECO:0000313" key="10">
    <source>
        <dbReference type="EMBL" id="OIR01520.1"/>
    </source>
</evidence>
<dbReference type="GO" id="GO:0030295">
    <property type="term" value="F:protein kinase activator activity"/>
    <property type="evidence" value="ECO:0007669"/>
    <property type="project" value="TreeGrafter"/>
</dbReference>
<evidence type="ECO:0000256" key="3">
    <source>
        <dbReference type="ARBA" id="ARBA00022553"/>
    </source>
</evidence>
<evidence type="ECO:0000256" key="2">
    <source>
        <dbReference type="ARBA" id="ARBA00012438"/>
    </source>
</evidence>
<gene>
    <name evidence="10" type="primary">cph1_16</name>
    <name evidence="10" type="ORF">GALL_164210</name>
</gene>
<dbReference type="SUPFAM" id="SSF55781">
    <property type="entry name" value="GAF domain-like"/>
    <property type="match status" value="2"/>
</dbReference>
<dbReference type="Pfam" id="PF00512">
    <property type="entry name" value="HisKA"/>
    <property type="match status" value="1"/>
</dbReference>
<dbReference type="GO" id="GO:0007234">
    <property type="term" value="P:osmosensory signaling via phosphorelay pathway"/>
    <property type="evidence" value="ECO:0007669"/>
    <property type="project" value="TreeGrafter"/>
</dbReference>
<feature type="domain" description="PAC" evidence="9">
    <location>
        <begin position="479"/>
        <end position="530"/>
    </location>
</feature>
<dbReference type="InterPro" id="IPR003594">
    <property type="entry name" value="HATPase_dom"/>
</dbReference>
<dbReference type="CDD" id="cd00130">
    <property type="entry name" value="PAS"/>
    <property type="match status" value="2"/>
</dbReference>
<organism evidence="10">
    <name type="scientific">mine drainage metagenome</name>
    <dbReference type="NCBI Taxonomy" id="410659"/>
    <lineage>
        <taxon>unclassified sequences</taxon>
        <taxon>metagenomes</taxon>
        <taxon>ecological metagenomes</taxon>
    </lineage>
</organism>
<dbReference type="GO" id="GO:0000155">
    <property type="term" value="F:phosphorelay sensor kinase activity"/>
    <property type="evidence" value="ECO:0007669"/>
    <property type="project" value="InterPro"/>
</dbReference>
<evidence type="ECO:0000259" key="7">
    <source>
        <dbReference type="PROSITE" id="PS50109"/>
    </source>
</evidence>
<proteinExistence type="predicted"/>
<sequence length="1076" mass="116961">MLVSTSPPEETLGKLVAQMRSSRIMSTPHSIIRPDLAGPGGDSQSAASLIASDSTDALLRRALRALRALSACNQSLVHAASERELLNAICRVIVAQAGYRLAWVGYALHDEAKSVRPVAHVGFEDGYLERAAITWADTERGRGPTGTAIRTRRPKACRHILTDPDFEPWRDEALKRGFASSIVLPLMDGDEAFGALNIYAAEADAFSEEEASLLGEMASDMAYGILSLRARTALRESEELYRDVFELVSDGLLVVDRLADGRFEVVSRNPQAEAVSGVADRIPPADSAEHWLRCASTGKPVVYEETRDVPGAGVRCFASFMLPLRYGAAAGQRFLIVTRDVTDQRREERRNLQIRSELEDTVERSTLAWRESERRFRELFECAPVALWVEDWAAVSDEVDALRNEGTREQIEHFPGGREAAKRLCESRVIIDANPSAVTLFGLASRAELVGQCRSRFGVSPEPENCDELKAFAGGQEVYRSEIGFRRPDGEMVHGWMAITFPQGGGVSKLALVTVADITARKRMEEALQRSEEHYRRLFETMDQGVVYQDAQGRVVSMNPAAERILGRSPAEFAGRTSIDEQSLTVREDGTPFPGLEHPAMIALRTGRSVRGVVMGVANPQDGRRHWIRIDATPLPGGSGKGLDQVYTIFDDITERLEAEHKIARQSAVLGGINRILRESLGPDAGVDEAAVLLEVGRSLTGSAQAVAAERRGGDGLDAVALNPSEWNSRGIVGAELGALRCVAAEGMLARVLNSGRGEFIECTGDGMSGPLGVRLAARRLLVAPLTDGVEVIGVIVLADKATPYDSEDLTMIQEVAPAFVEALKRKRMQAAVARLNADLAGRARELEHANRELEAFSYSVSHDLRAPLRSIEGFAEILAEDHSATLGAEGADCLSHLRAASRRMAELIDDMLMLSRASSAELHVAPADLSGIVGAIAGDLGHQDPSRKVDWKIQPGVVAPCDARLIRAALENLIGNAWKFTSKRAMARIEFGTETVGGETVYFVRDDGAGFDMTYANRLFAPFRRLHSAADFPGTGVGLATVQRIIHRHGGRVWAEGEPDHGAVIRFTLAAEARA</sequence>
<evidence type="ECO:0000256" key="6">
    <source>
        <dbReference type="ARBA" id="ARBA00023136"/>
    </source>
</evidence>
<comment type="caution">
    <text evidence="10">The sequence shown here is derived from an EMBL/GenBank/DDBJ whole genome shotgun (WGS) entry which is preliminary data.</text>
</comment>
<dbReference type="InterPro" id="IPR003018">
    <property type="entry name" value="GAF"/>
</dbReference>
<feature type="domain" description="Histidine kinase" evidence="7">
    <location>
        <begin position="860"/>
        <end position="1074"/>
    </location>
</feature>
<dbReference type="Gene3D" id="3.30.450.20">
    <property type="entry name" value="PAS domain"/>
    <property type="match status" value="3"/>
</dbReference>
<dbReference type="Gene3D" id="1.10.287.130">
    <property type="match status" value="1"/>
</dbReference>
<dbReference type="PANTHER" id="PTHR42878:SF15">
    <property type="entry name" value="BACTERIOPHYTOCHROME"/>
    <property type="match status" value="1"/>
</dbReference>
<dbReference type="InterPro" id="IPR004358">
    <property type="entry name" value="Sig_transdc_His_kin-like_C"/>
</dbReference>
<dbReference type="InterPro" id="IPR036890">
    <property type="entry name" value="HATPase_C_sf"/>
</dbReference>
<name>A0A1J5SBV0_9ZZZZ</name>
<dbReference type="SMART" id="SM00387">
    <property type="entry name" value="HATPase_c"/>
    <property type="match status" value="1"/>
</dbReference>
<keyword evidence="6" id="KW-0472">Membrane</keyword>
<dbReference type="SMART" id="SM00091">
    <property type="entry name" value="PAS"/>
    <property type="match status" value="2"/>
</dbReference>
<dbReference type="SMART" id="SM00388">
    <property type="entry name" value="HisKA"/>
    <property type="match status" value="1"/>
</dbReference>
<dbReference type="AlphaFoldDB" id="A0A1J5SBV0"/>
<comment type="catalytic activity">
    <reaction evidence="1">
        <text>ATP + protein L-histidine = ADP + protein N-phospho-L-histidine.</text>
        <dbReference type="EC" id="2.7.13.3"/>
    </reaction>
</comment>
<evidence type="ECO:0000256" key="4">
    <source>
        <dbReference type="ARBA" id="ARBA00022679"/>
    </source>
</evidence>
<dbReference type="Pfam" id="PF13188">
    <property type="entry name" value="PAS_8"/>
    <property type="match status" value="1"/>
</dbReference>
<dbReference type="InterPro" id="IPR003661">
    <property type="entry name" value="HisK_dim/P_dom"/>
</dbReference>
<dbReference type="InterPro" id="IPR013656">
    <property type="entry name" value="PAS_4"/>
</dbReference>
<dbReference type="InterPro" id="IPR035965">
    <property type="entry name" value="PAS-like_dom_sf"/>
</dbReference>
<accession>A0A1J5SBV0</accession>
<dbReference type="Pfam" id="PF13185">
    <property type="entry name" value="GAF_2"/>
    <property type="match status" value="1"/>
</dbReference>
<dbReference type="Gene3D" id="3.30.450.40">
    <property type="match status" value="2"/>
</dbReference>
<dbReference type="NCBIfam" id="TIGR00229">
    <property type="entry name" value="sensory_box"/>
    <property type="match status" value="2"/>
</dbReference>
<dbReference type="InterPro" id="IPR036097">
    <property type="entry name" value="HisK_dim/P_sf"/>
</dbReference>
<keyword evidence="3" id="KW-0597">Phosphoprotein</keyword>
<keyword evidence="5" id="KW-0418">Kinase</keyword>
<dbReference type="EC" id="2.7.13.3" evidence="2"/>
<dbReference type="PANTHER" id="PTHR42878">
    <property type="entry name" value="TWO-COMPONENT HISTIDINE KINASE"/>
    <property type="match status" value="1"/>
</dbReference>
<dbReference type="InterPro" id="IPR005467">
    <property type="entry name" value="His_kinase_dom"/>
</dbReference>
<dbReference type="PRINTS" id="PR00344">
    <property type="entry name" value="BCTRLSENSOR"/>
</dbReference>
<dbReference type="PROSITE" id="PS50113">
    <property type="entry name" value="PAC"/>
    <property type="match status" value="2"/>
</dbReference>
<dbReference type="FunFam" id="3.30.565.10:FF:000006">
    <property type="entry name" value="Sensor histidine kinase WalK"/>
    <property type="match status" value="1"/>
</dbReference>
<dbReference type="GO" id="GO:0016020">
    <property type="term" value="C:membrane"/>
    <property type="evidence" value="ECO:0007669"/>
    <property type="project" value="UniProtKB-SubCell"/>
</dbReference>
<dbReference type="InterPro" id="IPR029016">
    <property type="entry name" value="GAF-like_dom_sf"/>
</dbReference>
<dbReference type="SMART" id="SM00065">
    <property type="entry name" value="GAF"/>
    <property type="match status" value="2"/>
</dbReference>
<dbReference type="SUPFAM" id="SSF55874">
    <property type="entry name" value="ATPase domain of HSP90 chaperone/DNA topoisomerase II/histidine kinase"/>
    <property type="match status" value="1"/>
</dbReference>
<dbReference type="Pfam" id="PF01590">
    <property type="entry name" value="GAF"/>
    <property type="match status" value="1"/>
</dbReference>
<dbReference type="Pfam" id="PF13426">
    <property type="entry name" value="PAS_9"/>
    <property type="match status" value="1"/>
</dbReference>
<keyword evidence="4 10" id="KW-0808">Transferase</keyword>
<evidence type="ECO:0000259" key="8">
    <source>
        <dbReference type="PROSITE" id="PS50112"/>
    </source>
</evidence>
<dbReference type="SUPFAM" id="SSF55785">
    <property type="entry name" value="PYP-like sensor domain (PAS domain)"/>
    <property type="match status" value="3"/>
</dbReference>
<evidence type="ECO:0000256" key="1">
    <source>
        <dbReference type="ARBA" id="ARBA00000085"/>
    </source>
</evidence>
<dbReference type="InterPro" id="IPR000700">
    <property type="entry name" value="PAS-assoc_C"/>
</dbReference>
<protein>
    <recommendedName>
        <fullName evidence="2">histidine kinase</fullName>
        <ecNumber evidence="2">2.7.13.3</ecNumber>
    </recommendedName>
</protein>
<evidence type="ECO:0000256" key="5">
    <source>
        <dbReference type="ARBA" id="ARBA00022777"/>
    </source>
</evidence>
<dbReference type="InterPro" id="IPR000014">
    <property type="entry name" value="PAS"/>
</dbReference>
<dbReference type="PROSITE" id="PS50109">
    <property type="entry name" value="HIS_KIN"/>
    <property type="match status" value="1"/>
</dbReference>
<dbReference type="Gene3D" id="3.30.565.10">
    <property type="entry name" value="Histidine kinase-like ATPase, C-terminal domain"/>
    <property type="match status" value="1"/>
</dbReference>
<dbReference type="GO" id="GO:0000156">
    <property type="term" value="F:phosphorelay response regulator activity"/>
    <property type="evidence" value="ECO:0007669"/>
    <property type="project" value="TreeGrafter"/>
</dbReference>